<feature type="compositionally biased region" description="Polar residues" evidence="2">
    <location>
        <begin position="1454"/>
        <end position="1468"/>
    </location>
</feature>
<dbReference type="FunFam" id="1.20.58.830:FF:000001">
    <property type="entry name" value="Erythrocyte membrane protein 1, PfEMP1"/>
    <property type="match status" value="1"/>
</dbReference>
<dbReference type="Pfam" id="PF22672">
    <property type="entry name" value="DBL_C"/>
    <property type="match status" value="2"/>
</dbReference>
<dbReference type="OrthoDB" id="378917at2759"/>
<evidence type="ECO:0000259" key="7">
    <source>
        <dbReference type="Pfam" id="PF18562"/>
    </source>
</evidence>
<evidence type="ECO:0000259" key="3">
    <source>
        <dbReference type="Pfam" id="PF03011"/>
    </source>
</evidence>
<proteinExistence type="predicted"/>
<dbReference type="InterPro" id="IPR042202">
    <property type="entry name" value="Duffy-ag-bd_sf"/>
</dbReference>
<feature type="domain" description="Duffy-binding-like" evidence="3">
    <location>
        <begin position="1976"/>
        <end position="2121"/>
    </location>
</feature>
<dbReference type="EMBL" id="KE124658">
    <property type="protein sequence ID" value="EWC75190.1"/>
    <property type="molecule type" value="Genomic_DNA"/>
</dbReference>
<feature type="domain" description="Plasmodium falciparum erythrocyte membrane protein 1 acidic terminal segment" evidence="5">
    <location>
        <begin position="2224"/>
        <end position="2694"/>
    </location>
</feature>
<protein>
    <recommendedName>
        <fullName evidence="11">Duffy-binding-like domain-containing protein</fullName>
    </recommendedName>
</protein>
<feature type="compositionally biased region" description="Basic and acidic residues" evidence="2">
    <location>
        <begin position="851"/>
        <end position="862"/>
    </location>
</feature>
<feature type="region of interest" description="Disordered" evidence="2">
    <location>
        <begin position="2114"/>
        <end position="2215"/>
    </location>
</feature>
<dbReference type="Pfam" id="PF03011">
    <property type="entry name" value="PFEMP"/>
    <property type="match status" value="2"/>
</dbReference>
<dbReference type="Proteomes" id="UP000030697">
    <property type="component" value="Unassembled WGS sequence"/>
</dbReference>
<gene>
    <name evidence="9" type="ORF">C923_04146</name>
</gene>
<dbReference type="InterPro" id="IPR004258">
    <property type="entry name" value="DBL"/>
</dbReference>
<evidence type="ECO:0008006" key="11">
    <source>
        <dbReference type="Google" id="ProtNLM"/>
    </source>
</evidence>
<dbReference type="Gene3D" id="1.20.58.830">
    <property type="match status" value="4"/>
</dbReference>
<dbReference type="InterPro" id="IPR054595">
    <property type="entry name" value="DBL_C"/>
</dbReference>
<name>W7J963_PLAFA</name>
<sequence length="2696" mass="304499">MVTGSGGTKKGAKEVLDEFGQQVHKEVKTEAANYVGDLKGDLKKATNRSGETAGTLNPCSSDYTKHFDASGKRYPCTELSGKMFQNPFSDTLGGQCTDSKIKGNKYNRKTRKDCGACAPYRRLHLCDYNLETIETTSTTSDTLLAEVCMAAKHEGDSIKTHYPKYQTTYEGSGFTICTALARSFADIGDIIRGKDLYRGNDKEKDQRKQLDKKLKDIFKNIKKENNSKLTKLNDDQIREYWWALNRQDVWKALTCKADTGNAYFRATCSDSADGNSKSQANNKCTCNNGDVPTYFDYVPQFLRWFDEWAEDFCRLRKHKLQNAKEQCRGKNGKEKYCDLNRYDCTQTASGEKKFVEDDVCKDCQYSCSHFVNWIDNQKLEFLKQKEKYKSEITGGGGRKKRGAGGETATNYDGYESKFYKIFKGQYSDVDNFLEKLNNEEICTKVKDGGTINFKNVQRSSASGDGNNKTFSHTEYCQACPWCGLKDKKDGTWEAKGDGDCKPVMDYTNYVKTEIPILTGDKGQLDIVRKYSKFCNSVNGKNGAPVATPATANGGATGGKGGNGAPATATGKNGDQIETWKCYYDENKDKKYGSGAINFCVLQDDKVRTSKEKSMHYNAFFWKWVYHMLHDSLDWRKELGSCINDAKSGKCRKGCKNPCDCFAKWVEKKQQEWGKIIEHFYKQKDIVQEGGFLGSLMSSPSYVLKTVLNIDELFQNIKDVHGDTDDIKRIRKMLKEEENQVTGVAASGVSGNGDANGQKSIIDKLLKHEGDDATKCKNCQPTKIRNPCSGESGNKLYPVLAEKVAQILQGEAQTQLGQNKSSLLGDIKKAKFKNGASPSSLEDVCGITDQHTNDRRHGTDEYKGPCTGKDGSNGGVRMKIGTPWKLGSQIQMSAEDIYMPPRREHMCTSNLEKLDVGKVTGNSNVNDSFLGDVLLSAKIDAEKIKDLYQQQNDKSELTDENNKATICRAIRYSFADLGDIIRGRDLWENGEAKQLQKDLVTIFRHIHSSLNGKGKYAGDANHTKLRADWWEANRDQVWKSMQCSLNTLKSSTADCKYNSGNSVPLDDYIPQRLRWMKEWAEWFCKEQYSLYDKLFMQCAGCKNKEDGKGCMQNDFECKTCEKACKEYKTKINTWKQQWDAISYKYLILYLQVKNDSDRMAILGTDPDYKQVVHFFKELQKEYENATRSSSTTMVSSTASPITPYSSPEGYIHQELPITGCQKQKEFCEYKNGLTSRSSDAKENKNYAFKNPPHGYDLACTCNTRDQQTDGRGRSETNDTTTAGKGPSSNDDDSNGEESASDAENEDEEEDLGDDAEGDVQEEAEEEEPQQETQPEASPPQPKEVAPKEEVETVKPCEIVDRLFSNTTALKQACPTKYGKDAPVSWKCIPINTTATGGTGGKDGGALQSNRRDTSGVTTTPPSNSGATCIPPRRRKLYIQKLHDWANSDKTKASQESEAQAPQGEASSQSDKLRNAFIESAAIETFFLWDRYKKEWKARRDAELQRDGEVVGLPQAPLQQQPGSVSGDPQSKLENGEIPEEFKRQMFYTLGDYRDICVGNVPSGIDAVIVSSSGGSVKDIKSEPSSKETDMQKIKKAIEKILSQNGDTPPSDEQRKTWWSKYAEPIWNGMIYALTYKDNGEKGKSTALQQIEGAETLLKKIKKENGDYHYSKVQLKEENETEAKTNQAHTASGEKTTINNPTLKDFVEIPTYFRWLHEWGNEFCVKRAQMLKEVKDNCMDDNGTKQKCSGDGENCNDQLKDNPSTVPTFYCTSCSKPCGLYKRWIQRKSKEFEEQQKVYVQQKENYLNGSNGDGPNNNDNQFCNKLQTKYKVAKDFLGKLGPCSKKDSGEGNIDFGDKTKTFGPADNCKPCSKFTVKCKEKGHCDTTKGEGCKDKTDISADDIKNNKDSTEINMLVSDKSGKEFEGNGLKDCKDAGIFQGFRKDVWTCGNVCGYNVCKPKSDNGENGNGNQIIIIRALFKRWLEYFLQDYNKIRKKLKPCIENGNGSPCINDYDKTYNCVNEWIEKKRTEWKKIKEHYEKQKPKNGDNDMTSLVRNFLEELQPQTDVNKAIKPCKSLNDFEKSCGLNGTDSSQKKDSRPKDIVECLLNKLQTKANKCKEKHSGENQKTSCQESPSVEDDEEDLLLQETENPVEAPKICPEQPKEDVKEESGCKPAKTEPEETAPAAGGEKQIDQHPEAKPPSPPAPQPQPPQPDLSPLKTALVTSTLAWSVGIGFAAFTYFLLKKKTKSSVGNLFQILQIPKSDYDIPTLKSSNRYIPYVSDRYKGKTYIYMEGDESDDYTYIGDISSSDITSSSESEYEEIDINDIYVPGSPKYKTLIEVVLEPSKRDTMNTQSDIPLNDKLDSNKLTDEEWNQLKKDFISKILQNPQMDLPQNNISRDTSINTHPDISILHDSMEEKPFITSIHDRDLHNGDDVTYNINLDDHKNMNFSTNHDNIPPKNNKNDLYTGLDLINDSISGNHNVDIYDELLKRKENELFGTNHTKHTTTNSIAKKTHNDPIVNQINLFHKWLDRHKNMCEQWDKNKKEELLDKLKKEWEQDYKNNSDNIHTSDNNIVNTFNHVFNTDVSIQIDMNDPKPINQFTNMYTNSDNSTMDNILNDLEKHRKPYFYDVNEDDITYFDIDDEETPIGDIYVDHNNVKSNNMDVPNKVHIEMNIVNNKKEIFEEGYPISDIWNILN</sequence>
<organism evidence="9 10">
    <name type="scientific">Plasmodium falciparum UGT5.1</name>
    <dbReference type="NCBI Taxonomy" id="1237627"/>
    <lineage>
        <taxon>Eukaryota</taxon>
        <taxon>Sar</taxon>
        <taxon>Alveolata</taxon>
        <taxon>Apicomplexa</taxon>
        <taxon>Aconoidasida</taxon>
        <taxon>Haemosporida</taxon>
        <taxon>Plasmodiidae</taxon>
        <taxon>Plasmodium</taxon>
        <taxon>Plasmodium (Laverania)</taxon>
    </lineage>
</organism>
<reference evidence="9 10" key="1">
    <citation type="submission" date="2013-02" db="EMBL/GenBank/DDBJ databases">
        <title>The Genome Sequence of Plasmodium falciparum UGT5.1.</title>
        <authorList>
            <consortium name="The Broad Institute Genome Sequencing Platform"/>
            <consortium name="The Broad Institute Genome Sequencing Center for Infectious Disease"/>
            <person name="Neafsey D."/>
            <person name="Cheeseman I."/>
            <person name="Volkman S."/>
            <person name="Adams J."/>
            <person name="Walker B."/>
            <person name="Young S.K."/>
            <person name="Zeng Q."/>
            <person name="Gargeya S."/>
            <person name="Fitzgerald M."/>
            <person name="Haas B."/>
            <person name="Abouelleil A."/>
            <person name="Alvarado L."/>
            <person name="Arachchi H.M."/>
            <person name="Berlin A.M."/>
            <person name="Chapman S.B."/>
            <person name="Dewar J."/>
            <person name="Goldberg J."/>
            <person name="Griggs A."/>
            <person name="Gujja S."/>
            <person name="Hansen M."/>
            <person name="Howarth C."/>
            <person name="Imamovic A."/>
            <person name="Larimer J."/>
            <person name="McCowan C."/>
            <person name="Murphy C."/>
            <person name="Neiman D."/>
            <person name="Pearson M."/>
            <person name="Priest M."/>
            <person name="Roberts A."/>
            <person name="Saif S."/>
            <person name="Shea T."/>
            <person name="Sisk P."/>
            <person name="Sykes S."/>
            <person name="Wortman J."/>
            <person name="Nusbaum C."/>
            <person name="Birren B."/>
        </authorList>
    </citation>
    <scope>NUCLEOTIDE SEQUENCE [LARGE SCALE GENOMIC DNA]</scope>
    <source>
        <strain evidence="9 10">UGT5.1</strain>
    </source>
</reference>
<dbReference type="Pfam" id="PF05424">
    <property type="entry name" value="Duffy_binding"/>
    <property type="match status" value="3"/>
</dbReference>
<dbReference type="Gene3D" id="1.10.1900.40">
    <property type="entry name" value="Acidic terminal segments, variant surface antigen of PfEMP1"/>
    <property type="match status" value="2"/>
</dbReference>
<feature type="domain" description="Duffy-antigen binding" evidence="4">
    <location>
        <begin position="1426"/>
        <end position="1705"/>
    </location>
</feature>
<evidence type="ECO:0000313" key="10">
    <source>
        <dbReference type="Proteomes" id="UP000030697"/>
    </source>
</evidence>
<accession>W7J963</accession>
<feature type="compositionally biased region" description="Polar residues" evidence="2">
    <location>
        <begin position="1521"/>
        <end position="1530"/>
    </location>
</feature>
<feature type="domain" description="Duffy-binding-like" evidence="8">
    <location>
        <begin position="1716"/>
        <end position="1862"/>
    </location>
</feature>
<feature type="compositionally biased region" description="Pro residues" evidence="2">
    <location>
        <begin position="2197"/>
        <end position="2212"/>
    </location>
</feature>
<evidence type="ECO:0000313" key="9">
    <source>
        <dbReference type="EMBL" id="EWC75190.1"/>
    </source>
</evidence>
<feature type="region of interest" description="Disordered" evidence="2">
    <location>
        <begin position="1675"/>
        <end position="1695"/>
    </location>
</feature>
<feature type="coiled-coil region" evidence="1">
    <location>
        <begin position="200"/>
        <end position="227"/>
    </location>
</feature>
<dbReference type="GO" id="GO:0046789">
    <property type="term" value="F:host cell surface receptor binding"/>
    <property type="evidence" value="ECO:0007669"/>
    <property type="project" value="InterPro"/>
</dbReference>
<feature type="region of interest" description="Disordered" evidence="2">
    <location>
        <begin position="1390"/>
        <end position="1431"/>
    </location>
</feature>
<evidence type="ECO:0000256" key="2">
    <source>
        <dbReference type="SAM" id="MobiDB-lite"/>
    </source>
</evidence>
<dbReference type="FunFam" id="1.20.1310.20:FF:000001">
    <property type="entry name" value="Erythrocyte membrane protein 1, PfEMP1"/>
    <property type="match status" value="1"/>
</dbReference>
<dbReference type="Pfam" id="PF18562">
    <property type="entry name" value="CIDR1_gamma"/>
    <property type="match status" value="1"/>
</dbReference>
<evidence type="ECO:0000256" key="1">
    <source>
        <dbReference type="SAM" id="Coils"/>
    </source>
</evidence>
<feature type="region of interest" description="Disordered" evidence="2">
    <location>
        <begin position="1234"/>
        <end position="1350"/>
    </location>
</feature>
<dbReference type="SUPFAM" id="SSF140924">
    <property type="entry name" value="Duffy binding domain-like"/>
    <property type="match status" value="5"/>
</dbReference>
<feature type="domain" description="Duffy-antigen binding" evidence="4">
    <location>
        <begin position="896"/>
        <end position="1073"/>
    </location>
</feature>
<feature type="compositionally biased region" description="Polar residues" evidence="2">
    <location>
        <begin position="1682"/>
        <end position="1695"/>
    </location>
</feature>
<feature type="compositionally biased region" description="Polar residues" evidence="2">
    <location>
        <begin position="1413"/>
        <end position="1425"/>
    </location>
</feature>
<feature type="domain" description="Plasmodium falciparum erythrocyte membrane protein-1 N-terminal segment" evidence="6">
    <location>
        <begin position="12"/>
        <end position="46"/>
    </location>
</feature>
<dbReference type="FunFam" id="1.20.58.830:FF:000003">
    <property type="entry name" value="Erythrocyte membrane protein 1, PfEMP1"/>
    <property type="match status" value="1"/>
</dbReference>
<dbReference type="InterPro" id="IPR008602">
    <property type="entry name" value="Duffy-antigen-binding"/>
</dbReference>
<dbReference type="FunFam" id="1.20.58.1930:FF:000001">
    <property type="entry name" value="Erythrocyte membrane protein 1, PfEMP1"/>
    <property type="match status" value="1"/>
</dbReference>
<dbReference type="Pfam" id="PF15445">
    <property type="entry name" value="ATS"/>
    <property type="match status" value="1"/>
</dbReference>
<evidence type="ECO:0000259" key="4">
    <source>
        <dbReference type="Pfam" id="PF05424"/>
    </source>
</evidence>
<evidence type="ECO:0000259" key="6">
    <source>
        <dbReference type="Pfam" id="PF15447"/>
    </source>
</evidence>
<feature type="compositionally biased region" description="Basic and acidic residues" evidence="2">
    <location>
        <begin position="1265"/>
        <end position="1275"/>
    </location>
</feature>
<feature type="domain" description="Duffy-binding-like" evidence="3">
    <location>
        <begin position="619"/>
        <end position="781"/>
    </location>
</feature>
<feature type="region of interest" description="Disordered" evidence="2">
    <location>
        <begin position="1510"/>
        <end position="1530"/>
    </location>
</feature>
<feature type="compositionally biased region" description="Acidic residues" evidence="2">
    <location>
        <begin position="1288"/>
        <end position="1328"/>
    </location>
</feature>
<dbReference type="Pfam" id="PF15447">
    <property type="entry name" value="NTS"/>
    <property type="match status" value="1"/>
</dbReference>
<feature type="region of interest" description="Disordered" evidence="2">
    <location>
        <begin position="851"/>
        <end position="873"/>
    </location>
</feature>
<feature type="compositionally biased region" description="Basic and acidic residues" evidence="2">
    <location>
        <begin position="2159"/>
        <end position="2177"/>
    </location>
</feature>
<keyword evidence="1" id="KW-0175">Coiled coil</keyword>
<evidence type="ECO:0000259" key="8">
    <source>
        <dbReference type="Pfam" id="PF22672"/>
    </source>
</evidence>
<dbReference type="InterPro" id="IPR029210">
    <property type="entry name" value="PfEMP1_NTS"/>
</dbReference>
<dbReference type="InterPro" id="IPR041480">
    <property type="entry name" value="CIDR1_gamma"/>
</dbReference>
<feature type="domain" description="Duffy-binding-like" evidence="8">
    <location>
        <begin position="307"/>
        <end position="457"/>
    </location>
</feature>
<feature type="region of interest" description="Disordered" evidence="2">
    <location>
        <begin position="1446"/>
        <end position="1469"/>
    </location>
</feature>
<dbReference type="InterPro" id="IPR044932">
    <property type="entry name" value="PfEMP1_ATS_sf"/>
</dbReference>
<dbReference type="Gene3D" id="1.20.1310.20">
    <property type="entry name" value="Duffy-antigen binding domain"/>
    <property type="match status" value="3"/>
</dbReference>
<dbReference type="FunFam" id="1.10.1900.40:FF:000001">
    <property type="entry name" value="Erythrocyte membrane protein 1"/>
    <property type="match status" value="1"/>
</dbReference>
<dbReference type="Gene3D" id="1.20.58.1930">
    <property type="match status" value="1"/>
</dbReference>
<feature type="domain" description="Cysteine-rich interdomain region 1 gamma" evidence="7">
    <location>
        <begin position="1907"/>
        <end position="1958"/>
    </location>
</feature>
<feature type="compositionally biased region" description="Polar residues" evidence="2">
    <location>
        <begin position="2123"/>
        <end position="2132"/>
    </location>
</feature>
<feature type="compositionally biased region" description="Low complexity" evidence="2">
    <location>
        <begin position="1511"/>
        <end position="1520"/>
    </location>
</feature>
<dbReference type="InterPro" id="IPR029211">
    <property type="entry name" value="PfEMP1_ATS"/>
</dbReference>
<feature type="domain" description="Duffy-antigen binding" evidence="4">
    <location>
        <begin position="115"/>
        <end position="303"/>
    </location>
</feature>
<evidence type="ECO:0000259" key="5">
    <source>
        <dbReference type="Pfam" id="PF15445"/>
    </source>
</evidence>
<dbReference type="GO" id="GO:0016020">
    <property type="term" value="C:membrane"/>
    <property type="evidence" value="ECO:0007669"/>
    <property type="project" value="InterPro"/>
</dbReference>
<feature type="compositionally biased region" description="Acidic residues" evidence="2">
    <location>
        <begin position="2133"/>
        <end position="2142"/>
    </location>
</feature>